<protein>
    <recommendedName>
        <fullName evidence="3">ATPase</fullName>
    </recommendedName>
</protein>
<dbReference type="OrthoDB" id="9783370at2"/>
<dbReference type="AlphaFoldDB" id="A0A1X6Z086"/>
<dbReference type="SUPFAM" id="SSF52540">
    <property type="entry name" value="P-loop containing nucleoside triphosphate hydrolases"/>
    <property type="match status" value="1"/>
</dbReference>
<accession>A0A1X6Z086</accession>
<organism evidence="1 2">
    <name type="scientific">Roseivivax jejudonensis</name>
    <dbReference type="NCBI Taxonomy" id="1529041"/>
    <lineage>
        <taxon>Bacteria</taxon>
        <taxon>Pseudomonadati</taxon>
        <taxon>Pseudomonadota</taxon>
        <taxon>Alphaproteobacteria</taxon>
        <taxon>Rhodobacterales</taxon>
        <taxon>Roseobacteraceae</taxon>
        <taxon>Roseivivax</taxon>
    </lineage>
</organism>
<evidence type="ECO:0000313" key="2">
    <source>
        <dbReference type="Proteomes" id="UP000193570"/>
    </source>
</evidence>
<dbReference type="RefSeq" id="WP_085791382.1">
    <property type="nucleotide sequence ID" value="NZ_FWFK01000003.1"/>
</dbReference>
<name>A0A1X6Z086_9RHOB</name>
<evidence type="ECO:0008006" key="3">
    <source>
        <dbReference type="Google" id="ProtNLM"/>
    </source>
</evidence>
<dbReference type="Gene3D" id="3.40.50.300">
    <property type="entry name" value="P-loop containing nucleotide triphosphate hydrolases"/>
    <property type="match status" value="1"/>
</dbReference>
<dbReference type="EMBL" id="FWFK01000003">
    <property type="protein sequence ID" value="SLN36374.1"/>
    <property type="molecule type" value="Genomic_DNA"/>
</dbReference>
<gene>
    <name evidence="1" type="ORF">ROJ8625_01634</name>
</gene>
<sequence length="434" mass="48620">MNMQTSVMAPPPPKRLEDMQLPRVMMRDIVLKTMFRKNASTASELAAAICLPVPITQELIDLARSQLLLEAMGTMSAGASTEMGYQLTDTGKARAMDALQQSEYYGAMPVPLPVYREQVARQSIRNVQITRDQLMGAMGHLILPPSLLDNLGPAVGAGRSILMYGPPGNGKSSISNGIRDAMGDKIYVPRALEYAGQVITVYDPIVHSAAEEQSEDPTQLRRRILFDTRYVLCDRPTVITGGELSLDMLDLVYNPTARTYQAPLQLKSTGGIFIVDDLGRQAEPPQKLVNRWIVPLEESKDILALQSGEKFEVPFDTLVIFSTNFHPNEIFDKAALRRIFFKIKIDGPDQENFLKIFALVARKKKMQLCEKSLVHLLKTKYPTIDNVYANYQPVFLIDQMIAVCDFEGIPYKMTPELVDRAWANMFVKDETIVK</sequence>
<proteinExistence type="predicted"/>
<evidence type="ECO:0000313" key="1">
    <source>
        <dbReference type="EMBL" id="SLN36374.1"/>
    </source>
</evidence>
<dbReference type="Proteomes" id="UP000193570">
    <property type="component" value="Unassembled WGS sequence"/>
</dbReference>
<reference evidence="1 2" key="1">
    <citation type="submission" date="2017-03" db="EMBL/GenBank/DDBJ databases">
        <authorList>
            <person name="Afonso C.L."/>
            <person name="Miller P.J."/>
            <person name="Scott M.A."/>
            <person name="Spackman E."/>
            <person name="Goraichik I."/>
            <person name="Dimitrov K.M."/>
            <person name="Suarez D.L."/>
            <person name="Swayne D.E."/>
        </authorList>
    </citation>
    <scope>NUCLEOTIDE SEQUENCE [LARGE SCALE GENOMIC DNA]</scope>
    <source>
        <strain evidence="1 2">CECT 8625</strain>
    </source>
</reference>
<dbReference type="InterPro" id="IPR027417">
    <property type="entry name" value="P-loop_NTPase"/>
</dbReference>
<keyword evidence="2" id="KW-1185">Reference proteome</keyword>